<evidence type="ECO:0000256" key="5">
    <source>
        <dbReference type="ARBA" id="ARBA00022989"/>
    </source>
</evidence>
<evidence type="ECO:0000256" key="3">
    <source>
        <dbReference type="ARBA" id="ARBA00022692"/>
    </source>
</evidence>
<evidence type="ECO:0000256" key="6">
    <source>
        <dbReference type="ARBA" id="ARBA00023098"/>
    </source>
</evidence>
<feature type="transmembrane region" description="Helical" evidence="8">
    <location>
        <begin position="228"/>
        <end position="252"/>
    </location>
</feature>
<feature type="transmembrane region" description="Helical" evidence="8">
    <location>
        <begin position="20"/>
        <end position="48"/>
    </location>
</feature>
<keyword evidence="6" id="KW-0443">Lipid metabolism</keyword>
<evidence type="ECO:0000256" key="2">
    <source>
        <dbReference type="ARBA" id="ARBA00022064"/>
    </source>
</evidence>
<dbReference type="GO" id="GO:0140042">
    <property type="term" value="P:lipid droplet formation"/>
    <property type="evidence" value="ECO:0007669"/>
    <property type="project" value="UniProtKB-ARBA"/>
</dbReference>
<keyword evidence="5 8" id="KW-1133">Transmembrane helix</keyword>
<evidence type="ECO:0000256" key="1">
    <source>
        <dbReference type="ARBA" id="ARBA00004477"/>
    </source>
</evidence>
<keyword evidence="7 8" id="KW-0472">Membrane</keyword>
<dbReference type="PANTHER" id="PTHR21212">
    <property type="entry name" value="BERNARDINELLI-SEIP CONGENITAL LIPODYSTROPHY 2 HOMOLOG BSCL2 PROTEIN"/>
    <property type="match status" value="1"/>
</dbReference>
<sequence length="360" mass="41476">MIPSERRRNEVLQFFHSQLSIYRILVCVGQLISIFLLSVIATIVLRYLCLPSSSRFMAELQFTYTTCDDQLSGVCSYPTAVIDLEEEGWALEHDVVYDSKIDLLLSEWSEVERLGLYQILLQSSDVNGKVISNVKRAVLFKKAAEKRWTRQIFEMGRNVLFFPVYLFGYFDEESDRNVRISLPLVVKDTNVAFIMIQLQDKFAQVQYGTLSLSAKIGSFRQFLLDWPILSFFLMLSICFSSSFSILFLSWAYRGTLHYLNVQRHFVERRTDVTAKSELRKNSPLDATHSLDLKEAKVKQIEPSAPDLPVDIHTDAKSTGWDDEVPECPLLNDIPGWDVKPADCTLRHRSRLGIMDYRNSK</sequence>
<comment type="subcellular location">
    <subcellularLocation>
        <location evidence="1">Endoplasmic reticulum membrane</location>
        <topology evidence="1">Multi-pass membrane protein</topology>
    </subcellularLocation>
</comment>
<dbReference type="GO" id="GO:0005789">
    <property type="term" value="C:endoplasmic reticulum membrane"/>
    <property type="evidence" value="ECO:0007669"/>
    <property type="project" value="UniProtKB-SubCell"/>
</dbReference>
<keyword evidence="3 8" id="KW-0812">Transmembrane</keyword>
<evidence type="ECO:0000256" key="4">
    <source>
        <dbReference type="ARBA" id="ARBA00022824"/>
    </source>
</evidence>
<dbReference type="Pfam" id="PF06775">
    <property type="entry name" value="Seipin"/>
    <property type="match status" value="1"/>
</dbReference>
<dbReference type="InterPro" id="IPR009617">
    <property type="entry name" value="Seipin"/>
</dbReference>
<gene>
    <name evidence="9" type="ORF">AB6A40_002779</name>
</gene>
<dbReference type="AlphaFoldDB" id="A0ABD6E7K2"/>
<dbReference type="EMBL" id="JBGFUD010001290">
    <property type="protein sequence ID" value="MFH4976070.1"/>
    <property type="molecule type" value="Genomic_DNA"/>
</dbReference>
<accession>A0ABD6E7K2</accession>
<comment type="caution">
    <text evidence="9">The sequence shown here is derived from an EMBL/GenBank/DDBJ whole genome shotgun (WGS) entry which is preliminary data.</text>
</comment>
<evidence type="ECO:0000313" key="9">
    <source>
        <dbReference type="EMBL" id="MFH4976070.1"/>
    </source>
</evidence>
<organism evidence="9 10">
    <name type="scientific">Gnathostoma spinigerum</name>
    <dbReference type="NCBI Taxonomy" id="75299"/>
    <lineage>
        <taxon>Eukaryota</taxon>
        <taxon>Metazoa</taxon>
        <taxon>Ecdysozoa</taxon>
        <taxon>Nematoda</taxon>
        <taxon>Chromadorea</taxon>
        <taxon>Rhabditida</taxon>
        <taxon>Spirurina</taxon>
        <taxon>Gnathostomatomorpha</taxon>
        <taxon>Gnathostomatoidea</taxon>
        <taxon>Gnathostomatidae</taxon>
        <taxon>Gnathostoma</taxon>
    </lineage>
</organism>
<dbReference type="Proteomes" id="UP001608902">
    <property type="component" value="Unassembled WGS sequence"/>
</dbReference>
<evidence type="ECO:0000256" key="8">
    <source>
        <dbReference type="SAM" id="Phobius"/>
    </source>
</evidence>
<evidence type="ECO:0000256" key="7">
    <source>
        <dbReference type="ARBA" id="ARBA00023136"/>
    </source>
</evidence>
<proteinExistence type="predicted"/>
<keyword evidence="10" id="KW-1185">Reference proteome</keyword>
<dbReference type="PANTHER" id="PTHR21212:SF0">
    <property type="entry name" value="SEIPIN"/>
    <property type="match status" value="1"/>
</dbReference>
<dbReference type="CDD" id="cd23995">
    <property type="entry name" value="Seipin_BSCL2_like"/>
    <property type="match status" value="1"/>
</dbReference>
<dbReference type="GO" id="GO:0006629">
    <property type="term" value="P:lipid metabolic process"/>
    <property type="evidence" value="ECO:0007669"/>
    <property type="project" value="UniProtKB-KW"/>
</dbReference>
<name>A0ABD6E7K2_9BILA</name>
<protein>
    <recommendedName>
        <fullName evidence="2">Seipin</fullName>
    </recommendedName>
</protein>
<keyword evidence="4" id="KW-0256">Endoplasmic reticulum</keyword>
<evidence type="ECO:0000313" key="10">
    <source>
        <dbReference type="Proteomes" id="UP001608902"/>
    </source>
</evidence>
<reference evidence="9 10" key="1">
    <citation type="submission" date="2024-08" db="EMBL/GenBank/DDBJ databases">
        <title>Gnathostoma spinigerum genome.</title>
        <authorList>
            <person name="Gonzalez-Bertolin B."/>
            <person name="Monzon S."/>
            <person name="Zaballos A."/>
            <person name="Jimenez P."/>
            <person name="Dekumyoy P."/>
            <person name="Varona S."/>
            <person name="Cuesta I."/>
            <person name="Sumanam S."/>
            <person name="Adisakwattana P."/>
            <person name="Gasser R.B."/>
            <person name="Hernandez-Gonzalez A."/>
            <person name="Young N.D."/>
            <person name="Perteguer M.J."/>
        </authorList>
    </citation>
    <scope>NUCLEOTIDE SEQUENCE [LARGE SCALE GENOMIC DNA]</scope>
    <source>
        <strain evidence="9">AL3</strain>
        <tissue evidence="9">Liver</tissue>
    </source>
</reference>